<dbReference type="RefSeq" id="WP_270679344.1">
    <property type="nucleotide sequence ID" value="NZ_JAQFWP010000039.1"/>
</dbReference>
<protein>
    <submittedName>
        <fullName evidence="2">Nuclear transport factor 2 family protein</fullName>
    </submittedName>
</protein>
<accession>A0ABT4TPV3</accession>
<feature type="domain" description="SnoaL-like" evidence="1">
    <location>
        <begin position="14"/>
        <end position="122"/>
    </location>
</feature>
<keyword evidence="3" id="KW-1185">Reference proteome</keyword>
<dbReference type="Gene3D" id="3.10.450.50">
    <property type="match status" value="1"/>
</dbReference>
<evidence type="ECO:0000259" key="1">
    <source>
        <dbReference type="Pfam" id="PF12680"/>
    </source>
</evidence>
<dbReference type="Proteomes" id="UP001165685">
    <property type="component" value="Unassembled WGS sequence"/>
</dbReference>
<reference evidence="2" key="1">
    <citation type="submission" date="2023-01" db="EMBL/GenBank/DDBJ databases">
        <title>Draft genome sequence of Nocardiopsis sp. LSu2-4 isolated from halophytes.</title>
        <authorList>
            <person name="Duangmal K."/>
            <person name="Chantavorakit T."/>
        </authorList>
    </citation>
    <scope>NUCLEOTIDE SEQUENCE</scope>
    <source>
        <strain evidence="2">LSu2-4</strain>
    </source>
</reference>
<dbReference type="EMBL" id="JAQFWP010000039">
    <property type="protein sequence ID" value="MDA2806709.1"/>
    <property type="molecule type" value="Genomic_DNA"/>
</dbReference>
<comment type="caution">
    <text evidence="2">The sequence shown here is derived from an EMBL/GenBank/DDBJ whole genome shotgun (WGS) entry which is preliminary data.</text>
</comment>
<evidence type="ECO:0000313" key="2">
    <source>
        <dbReference type="EMBL" id="MDA2806709.1"/>
    </source>
</evidence>
<dbReference type="SUPFAM" id="SSF54427">
    <property type="entry name" value="NTF2-like"/>
    <property type="match status" value="1"/>
</dbReference>
<dbReference type="InterPro" id="IPR037401">
    <property type="entry name" value="SnoaL-like"/>
</dbReference>
<name>A0ABT4TPV3_9ACTN</name>
<proteinExistence type="predicted"/>
<gene>
    <name evidence="2" type="ORF">O4U47_19525</name>
</gene>
<dbReference type="InterPro" id="IPR032710">
    <property type="entry name" value="NTF2-like_dom_sf"/>
</dbReference>
<dbReference type="Pfam" id="PF12680">
    <property type="entry name" value="SnoaL_2"/>
    <property type="match status" value="1"/>
</dbReference>
<organism evidence="2 3">
    <name type="scientific">Nocardiopsis suaedae</name>
    <dbReference type="NCBI Taxonomy" id="3018444"/>
    <lineage>
        <taxon>Bacteria</taxon>
        <taxon>Bacillati</taxon>
        <taxon>Actinomycetota</taxon>
        <taxon>Actinomycetes</taxon>
        <taxon>Streptosporangiales</taxon>
        <taxon>Nocardiopsidaceae</taxon>
        <taxon>Nocardiopsis</taxon>
    </lineage>
</organism>
<evidence type="ECO:0000313" key="3">
    <source>
        <dbReference type="Proteomes" id="UP001165685"/>
    </source>
</evidence>
<sequence>MPTDAPERPDALFRRGLDLLRAKDMPGFIGLFADDAVVEFPFAPPGRPRRLEGRGEVHHYLIDYPDTFDVRRVEVDTLHTTADPEVIVAEFSAEGAIVATGEPYEAHYVAVLTVKDGRIAHYRDYWNPLLALAAEGGTAG</sequence>